<keyword evidence="3" id="KW-1185">Reference proteome</keyword>
<protein>
    <submittedName>
        <fullName evidence="2">Uncharacterized protein</fullName>
    </submittedName>
</protein>
<proteinExistence type="predicted"/>
<evidence type="ECO:0000313" key="2">
    <source>
        <dbReference type="EMBL" id="TCB93431.1"/>
    </source>
</evidence>
<gene>
    <name evidence="2" type="ORF">E0H26_23120</name>
</gene>
<dbReference type="EMBL" id="SJJR01000019">
    <property type="protein sequence ID" value="TCB93431.1"/>
    <property type="molecule type" value="Genomic_DNA"/>
</dbReference>
<evidence type="ECO:0000256" key="1">
    <source>
        <dbReference type="SAM" id="MobiDB-lite"/>
    </source>
</evidence>
<name>A0A4R0GE49_9ACTN</name>
<dbReference type="AlphaFoldDB" id="A0A4R0GE49"/>
<dbReference type="RefSeq" id="WP_131307156.1">
    <property type="nucleotide sequence ID" value="NZ_SJJR01000019.1"/>
</dbReference>
<dbReference type="OrthoDB" id="3401056at2"/>
<feature type="compositionally biased region" description="Acidic residues" evidence="1">
    <location>
        <begin position="100"/>
        <end position="111"/>
    </location>
</feature>
<dbReference type="Proteomes" id="UP000292274">
    <property type="component" value="Unassembled WGS sequence"/>
</dbReference>
<feature type="compositionally biased region" description="Basic and acidic residues" evidence="1">
    <location>
        <begin position="1"/>
        <end position="12"/>
    </location>
</feature>
<evidence type="ECO:0000313" key="3">
    <source>
        <dbReference type="Proteomes" id="UP000292274"/>
    </source>
</evidence>
<feature type="compositionally biased region" description="Basic and acidic residues" evidence="1">
    <location>
        <begin position="48"/>
        <end position="65"/>
    </location>
</feature>
<feature type="region of interest" description="Disordered" evidence="1">
    <location>
        <begin position="1"/>
        <end position="126"/>
    </location>
</feature>
<sequence>MTDRDRQDRGPESVEPWGTTGGFDADPPWGAGADSPMDEGSEDTAVPEGRRGERRAGETPEEHPLAGRHGFGSVEPTRTPAAGPGAPPDPAPARRPFPEEVADEDLPDNALEEATGMRPEGVSWRS</sequence>
<feature type="compositionally biased region" description="Pro residues" evidence="1">
    <location>
        <begin position="85"/>
        <end position="95"/>
    </location>
</feature>
<organism evidence="2 3">
    <name type="scientific">Micromonospora zingiberis</name>
    <dbReference type="NCBI Taxonomy" id="2053011"/>
    <lineage>
        <taxon>Bacteria</taxon>
        <taxon>Bacillati</taxon>
        <taxon>Actinomycetota</taxon>
        <taxon>Actinomycetes</taxon>
        <taxon>Micromonosporales</taxon>
        <taxon>Micromonosporaceae</taxon>
        <taxon>Micromonospora</taxon>
    </lineage>
</organism>
<accession>A0A4R0GE49</accession>
<comment type="caution">
    <text evidence="2">The sequence shown here is derived from an EMBL/GenBank/DDBJ whole genome shotgun (WGS) entry which is preliminary data.</text>
</comment>
<reference evidence="2 3" key="1">
    <citation type="submission" date="2019-02" db="EMBL/GenBank/DDBJ databases">
        <title>Jishengella sp. nov., isolated from a root of Zingiber montanum.</title>
        <authorList>
            <person name="Kuncharoen N."/>
            <person name="Kudo T."/>
            <person name="Masahiro Y."/>
            <person name="Ohkuma M."/>
            <person name="Tanasupawat S."/>
        </authorList>
    </citation>
    <scope>NUCLEOTIDE SEQUENCE [LARGE SCALE GENOMIC DNA]</scope>
    <source>
        <strain evidence="2 3">PLAI 1-1</strain>
    </source>
</reference>